<evidence type="ECO:0000256" key="12">
    <source>
        <dbReference type="ARBA" id="ARBA00048065"/>
    </source>
</evidence>
<dbReference type="PROSITE" id="PS00867">
    <property type="entry name" value="CPSASE_2"/>
    <property type="match status" value="1"/>
</dbReference>
<dbReference type="Pfam" id="PF00289">
    <property type="entry name" value="Biotin_carb_N"/>
    <property type="match status" value="1"/>
</dbReference>
<dbReference type="Gene3D" id="3.30.470.20">
    <property type="entry name" value="ATP-grasp fold, B domain"/>
    <property type="match status" value="1"/>
</dbReference>
<evidence type="ECO:0000259" key="18">
    <source>
        <dbReference type="PROSITE" id="PS50979"/>
    </source>
</evidence>
<dbReference type="PROSITE" id="PS50975">
    <property type="entry name" value="ATP_GRASP"/>
    <property type="match status" value="1"/>
</dbReference>
<dbReference type="GO" id="GO:0005739">
    <property type="term" value="C:mitochondrion"/>
    <property type="evidence" value="ECO:0007669"/>
    <property type="project" value="TreeGrafter"/>
</dbReference>
<dbReference type="FunFam" id="3.30.1490.20:FF:000003">
    <property type="entry name" value="acetyl-CoA carboxylase isoform X1"/>
    <property type="match status" value="1"/>
</dbReference>
<dbReference type="InterPro" id="IPR011053">
    <property type="entry name" value="Single_hybrid_motif"/>
</dbReference>
<keyword evidence="6" id="KW-0276">Fatty acid metabolism</keyword>
<dbReference type="Pfam" id="PF02786">
    <property type="entry name" value="CPSase_L_D2"/>
    <property type="match status" value="1"/>
</dbReference>
<proteinExistence type="predicted"/>
<dbReference type="SUPFAM" id="SSF56059">
    <property type="entry name" value="Glutathione synthetase ATP-binding domain-like"/>
    <property type="match status" value="1"/>
</dbReference>
<dbReference type="InterPro" id="IPR034733">
    <property type="entry name" value="AcCoA_carboxyl_beta"/>
</dbReference>
<evidence type="ECO:0000256" key="3">
    <source>
        <dbReference type="ARBA" id="ARBA00022516"/>
    </source>
</evidence>
<feature type="domain" description="Lipoyl-binding" evidence="16">
    <location>
        <begin position="787"/>
        <end position="861"/>
    </location>
</feature>
<keyword evidence="9" id="KW-0275">Fatty acid biosynthesis</keyword>
<keyword evidence="7 14" id="KW-0067">ATP-binding</keyword>
<dbReference type="PROSITE" id="PS00188">
    <property type="entry name" value="BIOTIN"/>
    <property type="match status" value="1"/>
</dbReference>
<dbReference type="EMBL" id="JANBPU010000088">
    <property type="protein sequence ID" value="KAJ1916885.1"/>
    <property type="molecule type" value="Genomic_DNA"/>
</dbReference>
<name>A0A9W7ZYK0_9FUNG</name>
<dbReference type="InterPro" id="IPR013815">
    <property type="entry name" value="ATP_grasp_subdomain_1"/>
</dbReference>
<dbReference type="GO" id="GO:0006633">
    <property type="term" value="P:fatty acid biosynthetic process"/>
    <property type="evidence" value="ECO:0007669"/>
    <property type="project" value="UniProtKB-KW"/>
</dbReference>
<dbReference type="InterPro" id="IPR049076">
    <property type="entry name" value="ACCA"/>
</dbReference>
<dbReference type="InterPro" id="IPR011762">
    <property type="entry name" value="COA_CT_N"/>
</dbReference>
<evidence type="ECO:0000259" key="20">
    <source>
        <dbReference type="PROSITE" id="PS50989"/>
    </source>
</evidence>
<dbReference type="InterPro" id="IPR029045">
    <property type="entry name" value="ClpP/crotonase-like_dom_sf"/>
</dbReference>
<evidence type="ECO:0000256" key="10">
    <source>
        <dbReference type="ARBA" id="ARBA00023267"/>
    </source>
</evidence>
<feature type="non-terminal residue" evidence="21">
    <location>
        <position position="2378"/>
    </location>
</feature>
<keyword evidence="3" id="KW-0444">Lipid biosynthesis</keyword>
<feature type="compositionally biased region" description="Polar residues" evidence="15">
    <location>
        <begin position="1316"/>
        <end position="1341"/>
    </location>
</feature>
<evidence type="ECO:0000256" key="7">
    <source>
        <dbReference type="ARBA" id="ARBA00022840"/>
    </source>
</evidence>
<gene>
    <name evidence="21" type="primary">ACC1</name>
    <name evidence="21" type="ORF">H4219_003540</name>
</gene>
<dbReference type="FunFam" id="2.40.50.100:FF:000005">
    <property type="entry name" value="Acetyl-CoA carboxylase 1"/>
    <property type="match status" value="1"/>
</dbReference>
<dbReference type="CDD" id="cd06850">
    <property type="entry name" value="biotinyl_domain"/>
    <property type="match status" value="1"/>
</dbReference>
<dbReference type="InterPro" id="IPR016185">
    <property type="entry name" value="PreATP-grasp_dom_sf"/>
</dbReference>
<dbReference type="Pfam" id="PF02785">
    <property type="entry name" value="Biotin_carb_C"/>
    <property type="match status" value="1"/>
</dbReference>
<dbReference type="PROSITE" id="PS50968">
    <property type="entry name" value="BIOTINYL_LIPOYL"/>
    <property type="match status" value="1"/>
</dbReference>
<evidence type="ECO:0000256" key="5">
    <source>
        <dbReference type="ARBA" id="ARBA00022741"/>
    </source>
</evidence>
<dbReference type="InterPro" id="IPR005481">
    <property type="entry name" value="BC-like_N"/>
</dbReference>
<dbReference type="SUPFAM" id="SSF51230">
    <property type="entry name" value="Single hybrid motif"/>
    <property type="match status" value="1"/>
</dbReference>
<dbReference type="Pfam" id="PF00364">
    <property type="entry name" value="Biotin_lipoyl"/>
    <property type="match status" value="1"/>
</dbReference>
<dbReference type="Gene3D" id="2.40.460.10">
    <property type="entry name" value="Biotin dependent carboxylase carboxyltransferase"/>
    <property type="match status" value="1"/>
</dbReference>
<comment type="caution">
    <text evidence="21">The sequence shown here is derived from an EMBL/GenBank/DDBJ whole genome shotgun (WGS) entry which is preliminary data.</text>
</comment>
<dbReference type="InterPro" id="IPR001882">
    <property type="entry name" value="Biotin_BS"/>
</dbReference>
<protein>
    <submittedName>
        <fullName evidence="21">Acetyl-coenzyme-A carboxylase</fullName>
    </submittedName>
</protein>
<keyword evidence="5 14" id="KW-0547">Nucleotide-binding</keyword>
<evidence type="ECO:0000313" key="22">
    <source>
        <dbReference type="Proteomes" id="UP001150538"/>
    </source>
</evidence>
<dbReference type="Gene3D" id="3.90.226.10">
    <property type="entry name" value="2-enoyl-CoA Hydratase, Chain A, domain 1"/>
    <property type="match status" value="2"/>
</dbReference>
<dbReference type="InterPro" id="IPR011761">
    <property type="entry name" value="ATP-grasp"/>
</dbReference>
<sequence length="2378" mass="266625">FSANSASRSPSQLYHGHRILIILYFVCTGQQVIYSLRVPFLLRPLYTTRFRTAGAASSIAPFCAYTTTTTTFYHGTKPSPLGYRKRLCIAASTTPTPAKRRFKYSLNCSPLKRMTISIDSFVGGNSVAVAPKSKVRDFVMESGGHTVITKVLIANNGIAAVKEIRSVRQWAYATFGDERAIQFVVMATPEDLKVNAEYIRMADQCVEVPGGSNNNNYANVELIVDVAERCGAHAVWAGWGHASENPLLPESLRTSKHKAVFIGPPGSSMRSLGDKISSTIVAQHAKVPTLPWSGDGITDTELNSDNCIVVPDSAYHAATTHNMEEGLKQAERIGFPVMIKASEGGGGKGIRMVKNPEDFSSAFYQCQSEVPGSPIFIMKLAGKSRHLEVQVLADQYGNAISLFGRDCSVQRRHQKIIEEAPVSIADADTFAKMERAAVRLAKLVGYVSAGTVEYLYSPEEDKFYFLELNPRLQVEHPTTEMVSRVNLPAAQLQVAMGIPLHRVRDIRLLYGLDPKQDTTIDFDGISAINPSSSAPGASARPTPKGHVIATRITAENPEAGFKPSSGMMQSLNFRSSTNVWGYFSVSTSGGLHEFADSQFGHIFAYGDDREMARQAMVVALKELSIRGDFRTTVEYLIKLLERRDFQNNQFHTGWLDVLISEKMTADRPDTNIVIVCGAVVKAHLESKKLLEEYKGAIEKGQTPNRKLLKNNQFVEFIYEGVRYRFLATKVGPHMFALFLNGSKVLVNVHDLTDGGVLVMFGGQSHACYTSDEVGSVRLVMDDHTILLEEESDPTQLRSPSPGKLARYLIESGGHVKSGQAYAEIEVMKMYMPLIAAEDGIVQFVKQPGSSLAPGEVLGVLALDDPSRVKHAKMFEGQFSNYGPPQDRGDKPHQRYRTLREYLDNILDGYDDSSNTKDCLKKFCDLLHDPELPFHQLSDIMSSLKGRIPTKIENALNKELSEARSKGHNFPAQAMLRHIENYILDSAPSDIPTITAQTSLITALLEEYLNGMEEHERDVFISLLEKYYSIEKIFSDAGSEEDGFNILREQYKTEPEKLLSSMISHSGLQQKSRLILDIMDTIRPVSKVTGTLDKAYETILKKLAELKTSHTSKVSLKARELLIQCQVPSREERERQMENILRAAVTETVYGSGVEYRTPSYDAIKNLIVTNYYVFDVLQSFFYHENQWIRLAALETYVRRAYHMYSIIEFDYLTKENLPFMVHWRFVLNDDSTIIDNYAGDDSSNLKRIMSVSDINFAIDESGVGSSYSRQGAMASFTTFAELEQGFDKLIELIDLSAESDPASRSNSPAPGGLTFTGLTPLSTQSSGSQAKSPVLQSSSSKPNFSNVLNVALQVPPNDPFDDEVWSNRLLEFTRSKSSILREYGIRRVTYVLLRAGQHPGTFTYREQEDYGEDVTIRHIEPGLAYQLELPRLVNFGIKPCFSDNRQLHIYHGVSKQNASDSRLFVRVLVRPGRLRTALQTVDYLISESDRLLNDILDSLEILMAEYPNCDCNHLFISFLPIFNLDASEFEPAYRGFLERHGKRLFRLRVTAAEIRFLVQMNNGSSSRGEESQPTPVRFCVSNKSGFTPKLENYIEIQDSKSGEWKFHSLDSPVGSLHGQSVNTPYQPKEWLQPKRYKAHIMGTTYVYDFPDLFLQAVELQWRRIKKHNPAAKIPSKFLTSQELVWNAETNELIEAEREPGRNNCGMVGWVYTMYTPEAPATGRRVVVVANDITYKIGSFGVEEDQFFYKVTRYAQKHGLPRVYLSANSGARIGLAEEIRELFRPAWVDPEHPTKGFDYLYLSDEDMEKLKTAYPDTIPVITEHFTVEETGESRHKILAVIGASDGLGVENLRGSGLIAGATSRAYRDIFTVTLVTCRSVGIGAYLVRLGQRAVQNEGHPIILTGAQALNKVLGREVYTSNLQLGGTQIMYKNGVSHLTAENDFSGINKIIRWLSFVPIYRDAPLEVAPAFNYDPVDRPIEFVPPRGQYDPRHFLAGVEDNGKWISGFFDRGSFVETLGGWARTVVVGRARLGGIPIGVISVESRTVENVVPADPANPSSEEQVLSEAGMVWYPNSAYKTAQAINDFNNGEQLPLMIFANWRGFSGGQRDMFNEVLKYGSYIVDALSQYKQPVFVYIIPNGELRGGSWVVVDPTINPEMMEMYADEQSRAGVIEPEGIVAIKFRKPQMIAAMERLDEKFRELKQSLSNPDLSPEQKDKLATALEERQKLLLPIYSQIAVQFADLHDRSGRMKAKGVIRKELQWANSRKFFFSRVQRRVLEEQVRKQLSKVIPERADQKQELVAHFLQSNSASSDIEQAWESDDEVVADWLKSNTQSIVSNIIDSYSKKQSISQESEDLLTAFEKLSDEQKKLVLQRLKQ</sequence>
<keyword evidence="22" id="KW-1185">Reference proteome</keyword>
<dbReference type="SUPFAM" id="SSF52096">
    <property type="entry name" value="ClpP/crotonase"/>
    <property type="match status" value="2"/>
</dbReference>
<evidence type="ECO:0000256" key="6">
    <source>
        <dbReference type="ARBA" id="ARBA00022832"/>
    </source>
</evidence>
<dbReference type="Pfam" id="PF21385">
    <property type="entry name" value="ACCA_BT"/>
    <property type="match status" value="1"/>
</dbReference>
<dbReference type="PROSITE" id="PS50979">
    <property type="entry name" value="BC"/>
    <property type="match status" value="1"/>
</dbReference>
<dbReference type="InterPro" id="IPR013537">
    <property type="entry name" value="AcCoA_COase_cen"/>
</dbReference>
<dbReference type="SMART" id="SM00878">
    <property type="entry name" value="Biotin_carb_C"/>
    <property type="match status" value="1"/>
</dbReference>
<comment type="catalytic activity">
    <reaction evidence="13">
        <text>N(6)-biotinyl-L-lysyl-[protein] + hydrogencarbonate + ATP = N(6)-carboxybiotinyl-L-lysyl-[protein] + ADP + phosphate + H(+)</text>
        <dbReference type="Rhea" id="RHEA:13501"/>
        <dbReference type="Rhea" id="RHEA-COMP:10505"/>
        <dbReference type="Rhea" id="RHEA-COMP:10506"/>
        <dbReference type="ChEBI" id="CHEBI:15378"/>
        <dbReference type="ChEBI" id="CHEBI:17544"/>
        <dbReference type="ChEBI" id="CHEBI:30616"/>
        <dbReference type="ChEBI" id="CHEBI:43474"/>
        <dbReference type="ChEBI" id="CHEBI:83144"/>
        <dbReference type="ChEBI" id="CHEBI:83145"/>
        <dbReference type="ChEBI" id="CHEBI:456216"/>
        <dbReference type="EC" id="6.3.4.14"/>
    </reaction>
</comment>
<evidence type="ECO:0000256" key="11">
    <source>
        <dbReference type="ARBA" id="ARBA00023268"/>
    </source>
</evidence>
<dbReference type="SUPFAM" id="SSF52440">
    <property type="entry name" value="PreATP-grasp domain"/>
    <property type="match status" value="1"/>
</dbReference>
<keyword evidence="10" id="KW-0092">Biotin</keyword>
<dbReference type="InterPro" id="IPR000089">
    <property type="entry name" value="Biotin_lipoyl"/>
</dbReference>
<dbReference type="PANTHER" id="PTHR45728:SF3">
    <property type="entry name" value="ACETYL-COA CARBOXYLASE"/>
    <property type="match status" value="1"/>
</dbReference>
<dbReference type="PROSITE" id="PS50980">
    <property type="entry name" value="COA_CT_NTER"/>
    <property type="match status" value="1"/>
</dbReference>
<dbReference type="PROSITE" id="PS50989">
    <property type="entry name" value="COA_CT_CTER"/>
    <property type="match status" value="1"/>
</dbReference>
<organism evidence="21 22">
    <name type="scientific">Mycoemilia scoparia</name>
    <dbReference type="NCBI Taxonomy" id="417184"/>
    <lineage>
        <taxon>Eukaryota</taxon>
        <taxon>Fungi</taxon>
        <taxon>Fungi incertae sedis</taxon>
        <taxon>Zoopagomycota</taxon>
        <taxon>Kickxellomycotina</taxon>
        <taxon>Kickxellomycetes</taxon>
        <taxon>Kickxellales</taxon>
        <taxon>Kickxellaceae</taxon>
        <taxon>Mycoemilia</taxon>
    </lineage>
</organism>
<dbReference type="Pfam" id="PF01039">
    <property type="entry name" value="Carboxyl_trans"/>
    <property type="match status" value="1"/>
</dbReference>
<dbReference type="SUPFAM" id="SSF51246">
    <property type="entry name" value="Rudiment single hybrid motif"/>
    <property type="match status" value="1"/>
</dbReference>
<dbReference type="Pfam" id="PF08326">
    <property type="entry name" value="ACC_central"/>
    <property type="match status" value="1"/>
</dbReference>
<feature type="domain" description="ATP-grasp" evidence="17">
    <location>
        <begin position="300"/>
        <end position="496"/>
    </location>
</feature>
<comment type="cofactor">
    <cofactor evidence="1">
        <name>biotin</name>
        <dbReference type="ChEBI" id="CHEBI:57586"/>
    </cofactor>
</comment>
<accession>A0A9W7ZYK0</accession>
<dbReference type="InterPro" id="IPR005482">
    <property type="entry name" value="Biotin_COase_C"/>
</dbReference>
<dbReference type="InterPro" id="IPR049074">
    <property type="entry name" value="ACCA_BT"/>
</dbReference>
<dbReference type="InterPro" id="IPR011763">
    <property type="entry name" value="COA_CT_C"/>
</dbReference>
<evidence type="ECO:0000256" key="15">
    <source>
        <dbReference type="SAM" id="MobiDB-lite"/>
    </source>
</evidence>
<evidence type="ECO:0000256" key="1">
    <source>
        <dbReference type="ARBA" id="ARBA00001953"/>
    </source>
</evidence>
<dbReference type="Gene3D" id="3.40.50.20">
    <property type="match status" value="1"/>
</dbReference>
<evidence type="ECO:0000256" key="8">
    <source>
        <dbReference type="ARBA" id="ARBA00023098"/>
    </source>
</evidence>
<evidence type="ECO:0000313" key="21">
    <source>
        <dbReference type="EMBL" id="KAJ1916885.1"/>
    </source>
</evidence>
<keyword evidence="11" id="KW-0511">Multifunctional enzyme</keyword>
<dbReference type="InterPro" id="IPR005479">
    <property type="entry name" value="CPAse_ATP-bd"/>
</dbReference>
<evidence type="ECO:0000256" key="9">
    <source>
        <dbReference type="ARBA" id="ARBA00023160"/>
    </source>
</evidence>
<dbReference type="GO" id="GO:0005524">
    <property type="term" value="F:ATP binding"/>
    <property type="evidence" value="ECO:0007669"/>
    <property type="project" value="UniProtKB-UniRule"/>
</dbReference>
<reference evidence="21" key="1">
    <citation type="submission" date="2022-07" db="EMBL/GenBank/DDBJ databases">
        <title>Phylogenomic reconstructions and comparative analyses of Kickxellomycotina fungi.</title>
        <authorList>
            <person name="Reynolds N.K."/>
            <person name="Stajich J.E."/>
            <person name="Barry K."/>
            <person name="Grigoriev I.V."/>
            <person name="Crous P."/>
            <person name="Smith M.E."/>
        </authorList>
    </citation>
    <scope>NUCLEOTIDE SEQUENCE</scope>
    <source>
        <strain evidence="21">NBRC 100468</strain>
    </source>
</reference>
<evidence type="ECO:0000259" key="17">
    <source>
        <dbReference type="PROSITE" id="PS50975"/>
    </source>
</evidence>
<dbReference type="Gene3D" id="3.90.1770.10">
    <property type="entry name" value="PreATP-grasp domain"/>
    <property type="match status" value="1"/>
</dbReference>
<evidence type="ECO:0000256" key="14">
    <source>
        <dbReference type="PROSITE-ProRule" id="PRU00409"/>
    </source>
</evidence>
<dbReference type="GO" id="GO:0046872">
    <property type="term" value="F:metal ion binding"/>
    <property type="evidence" value="ECO:0007669"/>
    <property type="project" value="InterPro"/>
</dbReference>
<comment type="catalytic activity">
    <reaction evidence="12">
        <text>hydrogencarbonate + acetyl-CoA + ATP = malonyl-CoA + ADP + phosphate + H(+)</text>
        <dbReference type="Rhea" id="RHEA:11308"/>
        <dbReference type="ChEBI" id="CHEBI:15378"/>
        <dbReference type="ChEBI" id="CHEBI:17544"/>
        <dbReference type="ChEBI" id="CHEBI:30616"/>
        <dbReference type="ChEBI" id="CHEBI:43474"/>
        <dbReference type="ChEBI" id="CHEBI:57288"/>
        <dbReference type="ChEBI" id="CHEBI:57384"/>
        <dbReference type="ChEBI" id="CHEBI:456216"/>
        <dbReference type="EC" id="6.4.1.2"/>
    </reaction>
</comment>
<dbReference type="PROSITE" id="PS00866">
    <property type="entry name" value="CPSASE_1"/>
    <property type="match status" value="1"/>
</dbReference>
<dbReference type="FunFam" id="3.40.50.20:FF:000005">
    <property type="entry name" value="acetyl-CoA carboxylase isoform X2"/>
    <property type="match status" value="1"/>
</dbReference>
<feature type="domain" description="Biotin carboxylation" evidence="18">
    <location>
        <begin position="147"/>
        <end position="660"/>
    </location>
</feature>
<dbReference type="FunFam" id="2.40.460.10:FF:000001">
    <property type="entry name" value="Acetyl-CoA carboxylase 1"/>
    <property type="match status" value="1"/>
</dbReference>
<dbReference type="GO" id="GO:0004075">
    <property type="term" value="F:biotin carboxylase activity"/>
    <property type="evidence" value="ECO:0007669"/>
    <property type="project" value="UniProtKB-EC"/>
</dbReference>
<keyword evidence="4" id="KW-0436">Ligase</keyword>
<dbReference type="InterPro" id="IPR011054">
    <property type="entry name" value="Rudment_hybrid_motif"/>
</dbReference>
<evidence type="ECO:0000256" key="2">
    <source>
        <dbReference type="ARBA" id="ARBA00004956"/>
    </source>
</evidence>
<dbReference type="FunFam" id="3.90.226.10:FF:000010">
    <property type="entry name" value="acetyl-CoA carboxylase isoform X2"/>
    <property type="match status" value="1"/>
</dbReference>
<dbReference type="FunFam" id="3.30.470.20:FF:000005">
    <property type="entry name" value="Acetyl-CoA carboxylase 1"/>
    <property type="match status" value="1"/>
</dbReference>
<evidence type="ECO:0000256" key="13">
    <source>
        <dbReference type="ARBA" id="ARBA00048600"/>
    </source>
</evidence>
<evidence type="ECO:0000259" key="19">
    <source>
        <dbReference type="PROSITE" id="PS50980"/>
    </source>
</evidence>
<feature type="domain" description="CoA carboxyltransferase C-terminal" evidence="20">
    <location>
        <begin position="1974"/>
        <end position="2288"/>
    </location>
</feature>
<dbReference type="Gene3D" id="2.40.50.100">
    <property type="match status" value="1"/>
</dbReference>
<feature type="region of interest" description="Disordered" evidence="15">
    <location>
        <begin position="1300"/>
        <end position="1341"/>
    </location>
</feature>
<dbReference type="InterPro" id="IPR011764">
    <property type="entry name" value="Biotin_carboxylation_dom"/>
</dbReference>
<feature type="domain" description="CoA carboxyltransferase N-terminal" evidence="19">
    <location>
        <begin position="1624"/>
        <end position="1968"/>
    </location>
</feature>
<dbReference type="PANTHER" id="PTHR45728">
    <property type="entry name" value="ACETYL-COA CARBOXYLASE, ISOFORM A"/>
    <property type="match status" value="1"/>
</dbReference>
<dbReference type="Proteomes" id="UP001150538">
    <property type="component" value="Unassembled WGS sequence"/>
</dbReference>
<dbReference type="OrthoDB" id="14612at2759"/>
<dbReference type="Gene3D" id="3.30.1490.20">
    <property type="entry name" value="ATP-grasp fold, A domain"/>
    <property type="match status" value="1"/>
</dbReference>
<evidence type="ECO:0000256" key="4">
    <source>
        <dbReference type="ARBA" id="ARBA00022598"/>
    </source>
</evidence>
<dbReference type="GO" id="GO:0003989">
    <property type="term" value="F:acetyl-CoA carboxylase activity"/>
    <property type="evidence" value="ECO:0007669"/>
    <property type="project" value="UniProtKB-EC"/>
</dbReference>
<keyword evidence="8" id="KW-0443">Lipid metabolism</keyword>
<evidence type="ECO:0000259" key="16">
    <source>
        <dbReference type="PROSITE" id="PS50968"/>
    </source>
</evidence>
<comment type="pathway">
    <text evidence="2">Lipid metabolism; malonyl-CoA biosynthesis; malonyl-CoA from acetyl-CoA: step 1/1.</text>
</comment>